<proteinExistence type="predicted"/>
<dbReference type="AlphaFoldDB" id="A0A1G1YJN5"/>
<organism evidence="1 2">
    <name type="scientific">Candidatus Buchananbacteria bacterium RIFCSPHIGHO2_02_FULL_56_16</name>
    <dbReference type="NCBI Taxonomy" id="1797542"/>
    <lineage>
        <taxon>Bacteria</taxon>
        <taxon>Candidatus Buchananiibacteriota</taxon>
    </lineage>
</organism>
<protein>
    <recommendedName>
        <fullName evidence="3">HD domain-containing protein</fullName>
    </recommendedName>
</protein>
<reference evidence="1 2" key="1">
    <citation type="journal article" date="2016" name="Nat. Commun.">
        <title>Thousands of microbial genomes shed light on interconnected biogeochemical processes in an aquifer system.</title>
        <authorList>
            <person name="Anantharaman K."/>
            <person name="Brown C.T."/>
            <person name="Hug L.A."/>
            <person name="Sharon I."/>
            <person name="Castelle C.J."/>
            <person name="Probst A.J."/>
            <person name="Thomas B.C."/>
            <person name="Singh A."/>
            <person name="Wilkins M.J."/>
            <person name="Karaoz U."/>
            <person name="Brodie E.L."/>
            <person name="Williams K.H."/>
            <person name="Hubbard S.S."/>
            <person name="Banfield J.F."/>
        </authorList>
    </citation>
    <scope>NUCLEOTIDE SEQUENCE [LARGE SCALE GENOMIC DNA]</scope>
</reference>
<evidence type="ECO:0000313" key="2">
    <source>
        <dbReference type="Proteomes" id="UP000177310"/>
    </source>
</evidence>
<sequence>MLRRTPYLDPRLEPFPDRTEQLRAIIRYRGAYPVMFYRQNVLHHVMRVRWLANELADVAAAIFPSYDPRKAELIALVHDDAEIVTGDY</sequence>
<dbReference type="Gene3D" id="1.10.3210.10">
    <property type="entry name" value="Hypothetical protein af1432"/>
    <property type="match status" value="1"/>
</dbReference>
<dbReference type="STRING" id="1797542.A3J59_00205"/>
<evidence type="ECO:0008006" key="3">
    <source>
        <dbReference type="Google" id="ProtNLM"/>
    </source>
</evidence>
<dbReference type="EMBL" id="MHIL01000016">
    <property type="protein sequence ID" value="OGY51687.1"/>
    <property type="molecule type" value="Genomic_DNA"/>
</dbReference>
<gene>
    <name evidence="1" type="ORF">A3J59_00205</name>
</gene>
<dbReference type="Proteomes" id="UP000177310">
    <property type="component" value="Unassembled WGS sequence"/>
</dbReference>
<comment type="caution">
    <text evidence="1">The sequence shown here is derived from an EMBL/GenBank/DDBJ whole genome shotgun (WGS) entry which is preliminary data.</text>
</comment>
<accession>A0A1G1YJN5</accession>
<evidence type="ECO:0000313" key="1">
    <source>
        <dbReference type="EMBL" id="OGY51687.1"/>
    </source>
</evidence>
<dbReference type="SUPFAM" id="SSF109604">
    <property type="entry name" value="HD-domain/PDEase-like"/>
    <property type="match status" value="1"/>
</dbReference>
<name>A0A1G1YJN5_9BACT</name>
<dbReference type="Pfam" id="PF12917">
    <property type="entry name" value="YfbR-like"/>
    <property type="match status" value="1"/>
</dbReference>